<dbReference type="OrthoDB" id="9758209at2"/>
<dbReference type="AlphaFoldDB" id="A0A0J0YPL3"/>
<dbReference type="PATRIC" id="fig|1470200.3.peg.1284"/>
<comment type="caution">
    <text evidence="1">The sequence shown here is derived from an EMBL/GenBank/DDBJ whole genome shotgun (WGS) entry which is preliminary data.</text>
</comment>
<protein>
    <submittedName>
        <fullName evidence="1">Uncharacterized protein</fullName>
    </submittedName>
</protein>
<reference evidence="1 2" key="1">
    <citation type="submission" date="2014-11" db="EMBL/GenBank/DDBJ databases">
        <title>Genome of a novel goose pathogen.</title>
        <authorList>
            <person name="Hansen C.M."/>
            <person name="Hueffer K."/>
            <person name="Choi S.C."/>
        </authorList>
    </citation>
    <scope>NUCLEOTIDE SEQUENCE [LARGE SCALE GENOMIC DNA]</scope>
    <source>
        <strain evidence="1 2">KH1503</strain>
    </source>
</reference>
<evidence type="ECO:0000313" key="2">
    <source>
        <dbReference type="Proteomes" id="UP000036027"/>
    </source>
</evidence>
<dbReference type="EMBL" id="JTDO01000021">
    <property type="protein sequence ID" value="KLT72080.1"/>
    <property type="molecule type" value="Genomic_DNA"/>
</dbReference>
<sequence>MRNITMNFNLIHRINSYLYRSGVILNPNIPTPQAIKLGDILTHRYNHEKMVVACVEDKHMLLVDQSGKIHRLKSRRIVELYCRNANDPHNPNNAAVALEKASQVIRNDRRVLTRLGLRLMQVVYLDNIYRSVMH</sequence>
<dbReference type="STRING" id="1470200.PL75_10060"/>
<evidence type="ECO:0000313" key="1">
    <source>
        <dbReference type="EMBL" id="KLT72080.1"/>
    </source>
</evidence>
<proteinExistence type="predicted"/>
<name>A0A0J0YPL3_9NEIS</name>
<organism evidence="1 2">
    <name type="scientific">Neisseria arctica</name>
    <dbReference type="NCBI Taxonomy" id="1470200"/>
    <lineage>
        <taxon>Bacteria</taxon>
        <taxon>Pseudomonadati</taxon>
        <taxon>Pseudomonadota</taxon>
        <taxon>Betaproteobacteria</taxon>
        <taxon>Neisseriales</taxon>
        <taxon>Neisseriaceae</taxon>
        <taxon>Neisseria</taxon>
    </lineage>
</organism>
<keyword evidence="2" id="KW-1185">Reference proteome</keyword>
<gene>
    <name evidence="1" type="ORF">PL75_10060</name>
</gene>
<accession>A0A0J0YPL3</accession>
<dbReference type="Proteomes" id="UP000036027">
    <property type="component" value="Unassembled WGS sequence"/>
</dbReference>